<dbReference type="AlphaFoldDB" id="A0A401QE07"/>
<name>A0A401QE07_SCYTO</name>
<evidence type="ECO:0000313" key="2">
    <source>
        <dbReference type="Proteomes" id="UP000288216"/>
    </source>
</evidence>
<keyword evidence="2" id="KW-1185">Reference proteome</keyword>
<proteinExistence type="predicted"/>
<dbReference type="EMBL" id="BFAA01044108">
    <property type="protein sequence ID" value="GCB83606.1"/>
    <property type="molecule type" value="Genomic_DNA"/>
</dbReference>
<comment type="caution">
    <text evidence="1">The sequence shown here is derived from an EMBL/GenBank/DDBJ whole genome shotgun (WGS) entry which is preliminary data.</text>
</comment>
<organism evidence="1 2">
    <name type="scientific">Scyliorhinus torazame</name>
    <name type="common">Cloudy catshark</name>
    <name type="synonym">Catulus torazame</name>
    <dbReference type="NCBI Taxonomy" id="75743"/>
    <lineage>
        <taxon>Eukaryota</taxon>
        <taxon>Metazoa</taxon>
        <taxon>Chordata</taxon>
        <taxon>Craniata</taxon>
        <taxon>Vertebrata</taxon>
        <taxon>Chondrichthyes</taxon>
        <taxon>Elasmobranchii</taxon>
        <taxon>Galeomorphii</taxon>
        <taxon>Galeoidea</taxon>
        <taxon>Carcharhiniformes</taxon>
        <taxon>Scyliorhinidae</taxon>
        <taxon>Scyliorhinus</taxon>
    </lineage>
</organism>
<reference evidence="1 2" key="1">
    <citation type="journal article" date="2018" name="Nat. Ecol. Evol.">
        <title>Shark genomes provide insights into elasmobranch evolution and the origin of vertebrates.</title>
        <authorList>
            <person name="Hara Y"/>
            <person name="Yamaguchi K"/>
            <person name="Onimaru K"/>
            <person name="Kadota M"/>
            <person name="Koyanagi M"/>
            <person name="Keeley SD"/>
            <person name="Tatsumi K"/>
            <person name="Tanaka K"/>
            <person name="Motone F"/>
            <person name="Kageyama Y"/>
            <person name="Nozu R"/>
            <person name="Adachi N"/>
            <person name="Nishimura O"/>
            <person name="Nakagawa R"/>
            <person name="Tanegashima C"/>
            <person name="Kiyatake I"/>
            <person name="Matsumoto R"/>
            <person name="Murakumo K"/>
            <person name="Nishida K"/>
            <person name="Terakita A"/>
            <person name="Kuratani S"/>
            <person name="Sato K"/>
            <person name="Hyodo S Kuraku.S."/>
        </authorList>
    </citation>
    <scope>NUCLEOTIDE SEQUENCE [LARGE SCALE GENOMIC DNA]</scope>
</reference>
<protein>
    <submittedName>
        <fullName evidence="1">Uncharacterized protein</fullName>
    </submittedName>
</protein>
<evidence type="ECO:0000313" key="1">
    <source>
        <dbReference type="EMBL" id="GCB83606.1"/>
    </source>
</evidence>
<accession>A0A401QE07</accession>
<gene>
    <name evidence="1" type="ORF">scyTo_0024356</name>
</gene>
<sequence length="50" mass="5826">MLYYGAKSLKSTERQQFKSSWCKRESVIGWMPLLMGDPDVDVFQLSDSEH</sequence>
<dbReference type="Proteomes" id="UP000288216">
    <property type="component" value="Unassembled WGS sequence"/>
</dbReference>
<dbReference type="STRING" id="75743.A0A401QE07"/>
<feature type="non-terminal residue" evidence="1">
    <location>
        <position position="50"/>
    </location>
</feature>